<dbReference type="InterPro" id="IPR032466">
    <property type="entry name" value="Metal_Hydrolase"/>
</dbReference>
<dbReference type="Gene3D" id="2.30.40.10">
    <property type="entry name" value="Urease, subunit C, domain 1"/>
    <property type="match status" value="1"/>
</dbReference>
<comment type="caution">
    <text evidence="9">The sequence shown here is derived from an EMBL/GenBank/DDBJ whole genome shotgun (WGS) entry which is preliminary data.</text>
</comment>
<keyword evidence="10" id="KW-1185">Reference proteome</keyword>
<feature type="domain" description="Adenine deaminase C-terminal" evidence="8">
    <location>
        <begin position="369"/>
        <end position="534"/>
    </location>
</feature>
<keyword evidence="3 6" id="KW-0378">Hydrolase</keyword>
<dbReference type="GO" id="GO:0000034">
    <property type="term" value="F:adenine deaminase activity"/>
    <property type="evidence" value="ECO:0007669"/>
    <property type="project" value="UniProtKB-EC"/>
</dbReference>
<name>A0ABT3I0F1_9FLAO</name>
<evidence type="ECO:0000256" key="3">
    <source>
        <dbReference type="ARBA" id="ARBA00022801"/>
    </source>
</evidence>
<keyword evidence="4 6" id="KW-0464">Manganese</keyword>
<feature type="domain" description="Amidohydrolase-related" evidence="7">
    <location>
        <begin position="42"/>
        <end position="322"/>
    </location>
</feature>
<dbReference type="InterPro" id="IPR026912">
    <property type="entry name" value="Adenine_deam_C"/>
</dbReference>
<evidence type="ECO:0000259" key="8">
    <source>
        <dbReference type="Pfam" id="PF13382"/>
    </source>
</evidence>
<proteinExistence type="inferred from homology"/>
<evidence type="ECO:0000256" key="5">
    <source>
        <dbReference type="ARBA" id="ARBA00047720"/>
    </source>
</evidence>
<evidence type="ECO:0000313" key="10">
    <source>
        <dbReference type="Proteomes" id="UP001163731"/>
    </source>
</evidence>
<dbReference type="InterPro" id="IPR006679">
    <property type="entry name" value="Adenine_deam"/>
</dbReference>
<evidence type="ECO:0000256" key="6">
    <source>
        <dbReference type="HAMAP-Rule" id="MF_01518"/>
    </source>
</evidence>
<evidence type="ECO:0000256" key="1">
    <source>
        <dbReference type="ARBA" id="ARBA00006773"/>
    </source>
</evidence>
<reference evidence="9" key="1">
    <citation type="submission" date="2022-10" db="EMBL/GenBank/DDBJ databases">
        <title>Chryseobacterium babae sp. nov. isolated from the gut of the beetle Oryctes rhinoceros, and Chryseobacterium kimseyorum sp. nov., isolated from a stick insect rearing cage.</title>
        <authorList>
            <person name="Shelomi M."/>
            <person name="Han C.-J."/>
            <person name="Chen W.-M."/>
            <person name="Chen H.-K."/>
            <person name="Liaw S.-J."/>
            <person name="Muhle E."/>
            <person name="Clermont D."/>
        </authorList>
    </citation>
    <scope>NUCLEOTIDE SEQUENCE</scope>
    <source>
        <strain evidence="9">09-1422</strain>
    </source>
</reference>
<dbReference type="Pfam" id="PF13382">
    <property type="entry name" value="Adenine_deam_C"/>
    <property type="match status" value="1"/>
</dbReference>
<dbReference type="HAMAP" id="MF_01518">
    <property type="entry name" value="Adenine_deamin"/>
    <property type="match status" value="1"/>
</dbReference>
<dbReference type="EC" id="3.5.4.2" evidence="2 6"/>
<comment type="cofactor">
    <cofactor evidence="6">
        <name>Mn(2+)</name>
        <dbReference type="ChEBI" id="CHEBI:29035"/>
    </cofactor>
</comment>
<dbReference type="CDD" id="cd01295">
    <property type="entry name" value="AdeC"/>
    <property type="match status" value="1"/>
</dbReference>
<organism evidence="9 10">
    <name type="scientific">Chryseobacterium kimseyorum</name>
    <dbReference type="NCBI Taxonomy" id="2984028"/>
    <lineage>
        <taxon>Bacteria</taxon>
        <taxon>Pseudomonadati</taxon>
        <taxon>Bacteroidota</taxon>
        <taxon>Flavobacteriia</taxon>
        <taxon>Flavobacteriales</taxon>
        <taxon>Weeksellaceae</taxon>
        <taxon>Chryseobacterium group</taxon>
        <taxon>Chryseobacterium</taxon>
    </lineage>
</organism>
<comment type="similarity">
    <text evidence="1 6">Belongs to the metallo-dependent hydrolases superfamily. Adenine deaminase family.</text>
</comment>
<dbReference type="NCBIfam" id="TIGR01178">
    <property type="entry name" value="ade"/>
    <property type="match status" value="1"/>
</dbReference>
<dbReference type="InterPro" id="IPR006680">
    <property type="entry name" value="Amidohydro-rel"/>
</dbReference>
<dbReference type="PANTHER" id="PTHR11113:SF2">
    <property type="entry name" value="ADENINE DEAMINASE"/>
    <property type="match status" value="1"/>
</dbReference>
<dbReference type="Gene3D" id="3.20.20.140">
    <property type="entry name" value="Metal-dependent hydrolases"/>
    <property type="match status" value="1"/>
</dbReference>
<dbReference type="Pfam" id="PF01979">
    <property type="entry name" value="Amidohydro_1"/>
    <property type="match status" value="1"/>
</dbReference>
<dbReference type="InterPro" id="IPR011059">
    <property type="entry name" value="Metal-dep_hydrolase_composite"/>
</dbReference>
<dbReference type="SUPFAM" id="SSF51338">
    <property type="entry name" value="Composite domain of metallo-dependent hydrolases"/>
    <property type="match status" value="1"/>
</dbReference>
<dbReference type="RefSeq" id="WP_264750723.1">
    <property type="nucleotide sequence ID" value="NZ_JAPDHW010000009.1"/>
</dbReference>
<comment type="catalytic activity">
    <reaction evidence="5 6">
        <text>adenine + H2O + H(+) = hypoxanthine + NH4(+)</text>
        <dbReference type="Rhea" id="RHEA:23688"/>
        <dbReference type="ChEBI" id="CHEBI:15377"/>
        <dbReference type="ChEBI" id="CHEBI:15378"/>
        <dbReference type="ChEBI" id="CHEBI:16708"/>
        <dbReference type="ChEBI" id="CHEBI:17368"/>
        <dbReference type="ChEBI" id="CHEBI:28938"/>
        <dbReference type="EC" id="3.5.4.2"/>
    </reaction>
</comment>
<evidence type="ECO:0000256" key="4">
    <source>
        <dbReference type="ARBA" id="ARBA00023211"/>
    </source>
</evidence>
<evidence type="ECO:0000259" key="7">
    <source>
        <dbReference type="Pfam" id="PF01979"/>
    </source>
</evidence>
<gene>
    <name evidence="6 9" type="primary">ade</name>
    <name evidence="9" type="ORF">OMO38_13465</name>
</gene>
<evidence type="ECO:0000256" key="2">
    <source>
        <dbReference type="ARBA" id="ARBA00012782"/>
    </source>
</evidence>
<accession>A0ABT3I0F1</accession>
<dbReference type="SUPFAM" id="SSF51556">
    <property type="entry name" value="Metallo-dependent hydrolases"/>
    <property type="match status" value="1"/>
</dbReference>
<dbReference type="EMBL" id="JAPDHW010000009">
    <property type="protein sequence ID" value="MCW3169531.1"/>
    <property type="molecule type" value="Genomic_DNA"/>
</dbReference>
<evidence type="ECO:0000313" key="9">
    <source>
        <dbReference type="EMBL" id="MCW3169531.1"/>
    </source>
</evidence>
<dbReference type="Proteomes" id="UP001163731">
    <property type="component" value="Unassembled WGS sequence"/>
</dbReference>
<protein>
    <recommendedName>
        <fullName evidence="2 6">Adenine deaminase</fullName>
        <shortName evidence="6">Adenase</shortName>
        <shortName evidence="6">Adenine aminase</shortName>
        <ecNumber evidence="2 6">3.5.4.2</ecNumber>
    </recommendedName>
</protein>
<dbReference type="PANTHER" id="PTHR11113">
    <property type="entry name" value="N-ACETYLGLUCOSAMINE-6-PHOSPHATE DEACETYLASE"/>
    <property type="match status" value="1"/>
</dbReference>
<sequence length="543" mass="59960">MEFIVKANLIDIIAKEIFPAEVSIINQKIASIKRIDEKLHTYILPGLIDAHVHIESSMLVPSEFARIAVKHGTVGTISDPHEIANVLGVAGVDYMIENARQVPFHFYFGAPSCVPATNFETAGAVIDADDINQLLSRKEIVYLAEMMNFPGVIYNDEEVLKKLESAKKHNKPIDGHAPGLMGEGMKTYFDAGITTDHECFGHTEALEKLKHGIKIMIREGSAAKNFDTLIPLLKEFPEQIMFCCDDKHPDNLIESHINDHVKRALKAGYDLYDVLRAASLNVIQHYNLPIGLLQVGDNADFIEIDDLDDFKILKTYIKGELVAENGQSFIQSVEAPVVNNFNCSLKQPSDFKIKSEGDLIRVIEVLDGQLITHELHIKSLVKDGFAESNIKEDILKIAVVNRYNDAPVATAFIKNVGLKSGAIASCVAHDCHNIVAVGTNDDDICKAVNSIIKAKGGISLATEHEELVLELPIAGIMTDLPAEEVAESYIKLDRRAKELGSKLRAPYMSLSFMALLVIPELKLSDKGLFNGKSFEFTDVFVND</sequence>